<dbReference type="Pfam" id="PF03704">
    <property type="entry name" value="BTAD"/>
    <property type="match status" value="1"/>
</dbReference>
<keyword evidence="2 3" id="KW-0238">DNA-binding</keyword>
<dbReference type="STRING" id="661478.OP10G_2194"/>
<dbReference type="Proteomes" id="UP000027982">
    <property type="component" value="Chromosome"/>
</dbReference>
<dbReference type="Gene3D" id="1.25.40.10">
    <property type="entry name" value="Tetratricopeptide repeat domain"/>
    <property type="match status" value="2"/>
</dbReference>
<dbReference type="eggNOG" id="COG3903">
    <property type="taxonomic scope" value="Bacteria"/>
</dbReference>
<keyword evidence="7" id="KW-1185">Reference proteome</keyword>
<dbReference type="GO" id="GO:0003677">
    <property type="term" value="F:DNA binding"/>
    <property type="evidence" value="ECO:0007669"/>
    <property type="project" value="UniProtKB-UniRule"/>
</dbReference>
<dbReference type="Gene3D" id="3.40.50.300">
    <property type="entry name" value="P-loop containing nucleotide triphosphate hydrolases"/>
    <property type="match status" value="1"/>
</dbReference>
<evidence type="ECO:0000256" key="2">
    <source>
        <dbReference type="ARBA" id="ARBA00023125"/>
    </source>
</evidence>
<evidence type="ECO:0000256" key="3">
    <source>
        <dbReference type="PROSITE-ProRule" id="PRU01091"/>
    </source>
</evidence>
<accession>A0A068NQE3</accession>
<evidence type="ECO:0000256" key="1">
    <source>
        <dbReference type="ARBA" id="ARBA00005820"/>
    </source>
</evidence>
<dbReference type="InterPro" id="IPR011990">
    <property type="entry name" value="TPR-like_helical_dom_sf"/>
</dbReference>
<comment type="similarity">
    <text evidence="1">Belongs to the AfsR/DnrI/RedD regulatory family.</text>
</comment>
<dbReference type="SMART" id="SM01043">
    <property type="entry name" value="BTAD"/>
    <property type="match status" value="1"/>
</dbReference>
<dbReference type="SUPFAM" id="SSF52540">
    <property type="entry name" value="P-loop containing nucleoside triphosphate hydrolases"/>
    <property type="match status" value="1"/>
</dbReference>
<dbReference type="GO" id="GO:0006355">
    <property type="term" value="P:regulation of DNA-templated transcription"/>
    <property type="evidence" value="ECO:0007669"/>
    <property type="project" value="InterPro"/>
</dbReference>
<dbReference type="InterPro" id="IPR019734">
    <property type="entry name" value="TPR_rpt"/>
</dbReference>
<reference evidence="6 7" key="1">
    <citation type="journal article" date="2014" name="PLoS ONE">
        <title>The first complete genome sequence of the class fimbriimonadia in the phylum armatimonadetes.</title>
        <authorList>
            <person name="Hu Z.Y."/>
            <person name="Wang Y.Z."/>
            <person name="Im W.T."/>
            <person name="Wang S.Y."/>
            <person name="Zhao G.P."/>
            <person name="Zheng H.J."/>
            <person name="Quan Z.X."/>
        </authorList>
    </citation>
    <scope>NUCLEOTIDE SEQUENCE [LARGE SCALE GENOMIC DNA]</scope>
    <source>
        <strain evidence="6">Gsoil 348</strain>
    </source>
</reference>
<feature type="domain" description="OmpR/PhoB-type" evidence="5">
    <location>
        <begin position="1"/>
        <end position="87"/>
    </location>
</feature>
<dbReference type="PROSITE" id="PS51755">
    <property type="entry name" value="OMPR_PHOB"/>
    <property type="match status" value="1"/>
</dbReference>
<dbReference type="PRINTS" id="PR00364">
    <property type="entry name" value="DISEASERSIST"/>
</dbReference>
<feature type="DNA-binding region" description="OmpR/PhoB-type" evidence="3">
    <location>
        <begin position="1"/>
        <end position="87"/>
    </location>
</feature>
<dbReference type="GO" id="GO:0000160">
    <property type="term" value="P:phosphorelay signal transduction system"/>
    <property type="evidence" value="ECO:0007669"/>
    <property type="project" value="InterPro"/>
</dbReference>
<dbReference type="InterPro" id="IPR027417">
    <property type="entry name" value="P-loop_NTPase"/>
</dbReference>
<dbReference type="EMBL" id="CP007139">
    <property type="protein sequence ID" value="AIE85562.1"/>
    <property type="molecule type" value="Genomic_DNA"/>
</dbReference>
<dbReference type="SMART" id="SM00862">
    <property type="entry name" value="Trans_reg_C"/>
    <property type="match status" value="1"/>
</dbReference>
<dbReference type="SUPFAM" id="SSF48452">
    <property type="entry name" value="TPR-like"/>
    <property type="match status" value="2"/>
</dbReference>
<evidence type="ECO:0000259" key="5">
    <source>
        <dbReference type="PROSITE" id="PS51755"/>
    </source>
</evidence>
<proteinExistence type="inferred from homology"/>
<dbReference type="SUPFAM" id="SSF46894">
    <property type="entry name" value="C-terminal effector domain of the bipartite response regulators"/>
    <property type="match status" value="1"/>
</dbReference>
<dbReference type="InterPro" id="IPR016032">
    <property type="entry name" value="Sig_transdc_resp-reg_C-effctor"/>
</dbReference>
<gene>
    <name evidence="6" type="ORF">OP10G_2194</name>
</gene>
<organism evidence="6 7">
    <name type="scientific">Fimbriimonas ginsengisoli Gsoil 348</name>
    <dbReference type="NCBI Taxonomy" id="661478"/>
    <lineage>
        <taxon>Bacteria</taxon>
        <taxon>Bacillati</taxon>
        <taxon>Armatimonadota</taxon>
        <taxon>Fimbriimonadia</taxon>
        <taxon>Fimbriimonadales</taxon>
        <taxon>Fimbriimonadaceae</taxon>
        <taxon>Fimbriimonas</taxon>
    </lineage>
</organism>
<dbReference type="InterPro" id="IPR005158">
    <property type="entry name" value="BTAD"/>
</dbReference>
<protein>
    <submittedName>
        <fullName evidence="6">Transcriptional activator</fullName>
    </submittedName>
</protein>
<dbReference type="InterPro" id="IPR036388">
    <property type="entry name" value="WH-like_DNA-bd_sf"/>
</dbReference>
<dbReference type="AlphaFoldDB" id="A0A068NQE3"/>
<evidence type="ECO:0000256" key="4">
    <source>
        <dbReference type="SAM" id="MobiDB-lite"/>
    </source>
</evidence>
<dbReference type="KEGG" id="fgi:OP10G_2194"/>
<dbReference type="SMART" id="SM00028">
    <property type="entry name" value="TPR"/>
    <property type="match status" value="4"/>
</dbReference>
<feature type="region of interest" description="Disordered" evidence="4">
    <location>
        <begin position="245"/>
        <end position="265"/>
    </location>
</feature>
<sequence>MQAQSEEQTITRFRTRRVGLLLAFLAYYEDRSHSRDELAEMLWPESEPDPARRNLRQALSSLRRHLEPPSVPAGAVLVAKQGRVSLNPGRVTTDVSDFKSLVRSASAETSGVKRLEKLKQAVALYRGDFLPGYYEEWVQGERLHLEDLLVSALQNLIRACEAEGEIDEAIRYVRIALAKDHLKEDLHATLMRLYLASERPASALQHFQEWTDQLARELSDEPSAELKALADRAIRQGSATIESAPGRAENEVVSAPPSPARQPSGPIVRLPVQLTRFFGRSHERDRAIQDLAESRIRLVTLWGPAGTGKTRLSIEVGRQLSEARDWNVWFASLADISAGSMVLDAVLTAMRLRNEAGNSPIDLLRANLSGPKNLVILDNLEHVLEEAMPVVELLLHEIPNLSILATSRQSLKLAGEQEIDLAALPVPPKEELPLSALTEVPSVQLFVSRAQSILPDFQLTPNNALPIAEICRRLDGLPLALEIAAGLSNAFTPSQLLQNLENRLELLRSRRRDLSIRHRSLRAAIDYSYDLLAPELQRFFLSLSVFRGGFTIEAADKICLPSSQRQNCLRMVLDLQERSLLRSEESGEGAPARFRLLESFREYGAELLDAEEELALRSRHAAYFLAQGKGSGDQENQLAALRFYFEQGQYHECVVLLEGLHGFSLLGQETIQALVRLPDFDRLDPLDRIMLLRLLANAHLYPSEFEESYRVSQRALEIAVQAEREDQIAICHRGIAVAAGYLGRRDEAIAHTERFLCYAERVGDLRMIEHGYNAIGSELWAKGDFAAALKAFDGAQAAASQLYGSEPPWPTLYNVARVYLDSGRYDDGMQIASEGLRIAQKQGDEFGISMCLSLVGRYHRLRGSLVAALATSHEVLVRRRRVGFLFWALTGLLDHASILIAMDRHRDAATLLAASRGVTKQQRFPDDRQYAEGLAAAKAGLSERVFEQAWAEGLAMNMEEAFRFALQQS</sequence>
<dbReference type="PANTHER" id="PTHR47691">
    <property type="entry name" value="REGULATOR-RELATED"/>
    <property type="match status" value="1"/>
</dbReference>
<dbReference type="Gene3D" id="1.10.10.10">
    <property type="entry name" value="Winged helix-like DNA-binding domain superfamily/Winged helix DNA-binding domain"/>
    <property type="match status" value="2"/>
</dbReference>
<evidence type="ECO:0000313" key="7">
    <source>
        <dbReference type="Proteomes" id="UP000027982"/>
    </source>
</evidence>
<name>A0A068NQE3_FIMGI</name>
<evidence type="ECO:0000313" key="6">
    <source>
        <dbReference type="EMBL" id="AIE85562.1"/>
    </source>
</evidence>
<dbReference type="HOGENOM" id="CLU_004665_1_4_0"/>
<dbReference type="PANTHER" id="PTHR47691:SF3">
    <property type="entry name" value="HTH-TYPE TRANSCRIPTIONAL REGULATOR RV0890C-RELATED"/>
    <property type="match status" value="1"/>
</dbReference>
<dbReference type="eggNOG" id="COG3629">
    <property type="taxonomic scope" value="Bacteria"/>
</dbReference>
<dbReference type="InterPro" id="IPR001867">
    <property type="entry name" value="OmpR/PhoB-type_DNA-bd"/>
</dbReference>